<keyword evidence="1" id="KW-0812">Transmembrane</keyword>
<evidence type="ECO:0000256" key="1">
    <source>
        <dbReference type="SAM" id="Phobius"/>
    </source>
</evidence>
<accession>A0A9N8I1P6</accession>
<dbReference type="Proteomes" id="UP001153069">
    <property type="component" value="Unassembled WGS sequence"/>
</dbReference>
<gene>
    <name evidence="2" type="ORF">SEMRO_4061_G352711.2</name>
</gene>
<reference evidence="2" key="1">
    <citation type="submission" date="2020-06" db="EMBL/GenBank/DDBJ databases">
        <authorList>
            <consortium name="Plant Systems Biology data submission"/>
        </authorList>
    </citation>
    <scope>NUCLEOTIDE SEQUENCE</scope>
    <source>
        <strain evidence="2">D6</strain>
    </source>
</reference>
<evidence type="ECO:0000313" key="2">
    <source>
        <dbReference type="EMBL" id="CAB9531823.1"/>
    </source>
</evidence>
<keyword evidence="3" id="KW-1185">Reference proteome</keyword>
<dbReference type="EMBL" id="CAICTM010004059">
    <property type="protein sequence ID" value="CAB9531823.1"/>
    <property type="molecule type" value="Genomic_DNA"/>
</dbReference>
<sequence length="246" mass="27427">MWSLRASQVIDWFVTAAILFLISVCNAIVLCAKFFFSASAYLLIAVAEDHLDEVAVAYCRRKNLIKEKKTVTIASPPPKLLKTIAVKTIPAWASATDIDGVRSECLANASFRFKHSFRPDTDHVQGSVFLQQFESTKLHRIYIKGFSHVKNTHLAMKGDPFDGPVCLPIDCGYTTYDDIGKSQKRGVKHFLLRLEFDGNDEGLEYLQIIVEVGNSSSKLSSCLAFQQQLILALEGSAVDEEEKMSE</sequence>
<keyword evidence="1" id="KW-0472">Membrane</keyword>
<name>A0A9N8I1P6_9STRA</name>
<comment type="caution">
    <text evidence="2">The sequence shown here is derived from an EMBL/GenBank/DDBJ whole genome shotgun (WGS) entry which is preliminary data.</text>
</comment>
<evidence type="ECO:0000313" key="3">
    <source>
        <dbReference type="Proteomes" id="UP001153069"/>
    </source>
</evidence>
<organism evidence="2 3">
    <name type="scientific">Seminavis robusta</name>
    <dbReference type="NCBI Taxonomy" id="568900"/>
    <lineage>
        <taxon>Eukaryota</taxon>
        <taxon>Sar</taxon>
        <taxon>Stramenopiles</taxon>
        <taxon>Ochrophyta</taxon>
        <taxon>Bacillariophyta</taxon>
        <taxon>Bacillariophyceae</taxon>
        <taxon>Bacillariophycidae</taxon>
        <taxon>Naviculales</taxon>
        <taxon>Naviculaceae</taxon>
        <taxon>Seminavis</taxon>
    </lineage>
</organism>
<proteinExistence type="predicted"/>
<feature type="transmembrane region" description="Helical" evidence="1">
    <location>
        <begin position="12"/>
        <end position="36"/>
    </location>
</feature>
<protein>
    <submittedName>
        <fullName evidence="2">Uncharacterized protein</fullName>
    </submittedName>
</protein>
<dbReference type="AlphaFoldDB" id="A0A9N8I1P6"/>
<keyword evidence="1" id="KW-1133">Transmembrane helix</keyword>